<organism evidence="3 4">
    <name type="scientific">Willisornis vidua</name>
    <name type="common">Xingu scale-backed antbird</name>
    <dbReference type="NCBI Taxonomy" id="1566151"/>
    <lineage>
        <taxon>Eukaryota</taxon>
        <taxon>Metazoa</taxon>
        <taxon>Chordata</taxon>
        <taxon>Craniata</taxon>
        <taxon>Vertebrata</taxon>
        <taxon>Euteleostomi</taxon>
        <taxon>Archelosauria</taxon>
        <taxon>Archosauria</taxon>
        <taxon>Dinosauria</taxon>
        <taxon>Saurischia</taxon>
        <taxon>Theropoda</taxon>
        <taxon>Coelurosauria</taxon>
        <taxon>Aves</taxon>
        <taxon>Neognathae</taxon>
        <taxon>Neoaves</taxon>
        <taxon>Telluraves</taxon>
        <taxon>Australaves</taxon>
        <taxon>Passeriformes</taxon>
        <taxon>Thamnophilidae</taxon>
        <taxon>Willisornis</taxon>
    </lineage>
</organism>
<name>A0ABQ9DSL2_9PASS</name>
<keyword evidence="2" id="KW-0732">Signal</keyword>
<dbReference type="InterPro" id="IPR018154">
    <property type="entry name" value="TLV/ENV_coat_polyprotein"/>
</dbReference>
<dbReference type="PANTHER" id="PTHR10424:SF68">
    <property type="entry name" value="ENDOGENOUS RETROVIRUS GROUP 3 MEMBER 1 ENV POLYPROTEIN"/>
    <property type="match status" value="1"/>
</dbReference>
<proteinExistence type="predicted"/>
<sequence>MKGNSDIIWLTMITILLVEGYPRCDECYQDAYYKTGVVHTFKAHHYLRPQCYKRDLVQTCTEDGVQYWMAPVSYNFDDCPKGEEWVCWRVVKGDIGDMSRDMTESDMIRETVVTGDSVRTAEKEHAKGTSEATQVKDLTDLTQGGKNLFVDLAERIASSLNVTKCWVCGGPITAEEWPWRGTALSAVELLKWGWKAGHQYENNRPEGWILSSIAVGRDCLERRGSVFDQEVGETPCKRVLRISREGPRGYFPGNPRTYWSKTNQTDCEWIKEQELFKCKGRSITPFSGIREISKYWEGIWRTDQGFWKAPEGLFWICGRRAYTELPNRWAGSCTIGIIQPGFFLLPLEKGNELGVPVYDDWKRQRREVEMGGTQQWGSEIWTPQRIIETYGPATWAQDGSWGYRTPIYMLNRIIRLQAVLEMITNETAQGWEYYVKQHRQSRAAIYQNRLALDYLLAEEGGVCGKFNSSDCCLQIDDHGEAILNMANNIRKLAHVPPQEWTPILKSDWWADVFSGSWWKKVGFIALCVCGGLLFLPCLIPCVIRLITSVVQGMQVVSLSEGSAESQAQKLFLLKAESGENRDRQRAKELLKK</sequence>
<evidence type="ECO:0000256" key="2">
    <source>
        <dbReference type="SAM" id="SignalP"/>
    </source>
</evidence>
<evidence type="ECO:0000256" key="1">
    <source>
        <dbReference type="SAM" id="Phobius"/>
    </source>
</evidence>
<feature type="signal peptide" evidence="2">
    <location>
        <begin position="1"/>
        <end position="20"/>
    </location>
</feature>
<keyword evidence="1" id="KW-0472">Membrane</keyword>
<dbReference type="Proteomes" id="UP001145742">
    <property type="component" value="Unassembled WGS sequence"/>
</dbReference>
<reference evidence="3" key="1">
    <citation type="submission" date="2019-10" db="EMBL/GenBank/DDBJ databases">
        <authorList>
            <person name="Soares A.E.R."/>
            <person name="Aleixo A."/>
            <person name="Schneider P."/>
            <person name="Miyaki C.Y."/>
            <person name="Schneider M.P."/>
            <person name="Mello C."/>
            <person name="Vasconcelos A.T.R."/>
        </authorList>
    </citation>
    <scope>NUCLEOTIDE SEQUENCE</scope>
    <source>
        <tissue evidence="3">Muscle</tissue>
    </source>
</reference>
<gene>
    <name evidence="3" type="ORF">WISP_07072</name>
</gene>
<feature type="transmembrane region" description="Helical" evidence="1">
    <location>
        <begin position="521"/>
        <end position="543"/>
    </location>
</feature>
<protein>
    <recommendedName>
        <fullName evidence="5">ENR1 protein</fullName>
    </recommendedName>
</protein>
<dbReference type="PANTHER" id="PTHR10424">
    <property type="entry name" value="VIRAL ENVELOPE PROTEIN"/>
    <property type="match status" value="1"/>
</dbReference>
<evidence type="ECO:0000313" key="4">
    <source>
        <dbReference type="Proteomes" id="UP001145742"/>
    </source>
</evidence>
<keyword evidence="1" id="KW-1133">Transmembrane helix</keyword>
<comment type="caution">
    <text evidence="3">The sequence shown here is derived from an EMBL/GenBank/DDBJ whole genome shotgun (WGS) entry which is preliminary data.</text>
</comment>
<evidence type="ECO:0008006" key="5">
    <source>
        <dbReference type="Google" id="ProtNLM"/>
    </source>
</evidence>
<dbReference type="EMBL" id="WHWB01031953">
    <property type="protein sequence ID" value="KAJ7427444.1"/>
    <property type="molecule type" value="Genomic_DNA"/>
</dbReference>
<keyword evidence="4" id="KW-1185">Reference proteome</keyword>
<feature type="chain" id="PRO_5047245434" description="ENR1 protein" evidence="2">
    <location>
        <begin position="21"/>
        <end position="592"/>
    </location>
</feature>
<keyword evidence="1" id="KW-0812">Transmembrane</keyword>
<dbReference type="Gene3D" id="1.10.287.210">
    <property type="match status" value="1"/>
</dbReference>
<accession>A0ABQ9DSL2</accession>
<dbReference type="SUPFAM" id="SSF58069">
    <property type="entry name" value="Virus ectodomain"/>
    <property type="match status" value="1"/>
</dbReference>
<evidence type="ECO:0000313" key="3">
    <source>
        <dbReference type="EMBL" id="KAJ7427444.1"/>
    </source>
</evidence>